<keyword evidence="3" id="KW-0408">Iron</keyword>
<dbReference type="Pfam" id="PF12838">
    <property type="entry name" value="Fer4_7"/>
    <property type="match status" value="1"/>
</dbReference>
<evidence type="ECO:0000313" key="6">
    <source>
        <dbReference type="EMBL" id="MDG0809408.1"/>
    </source>
</evidence>
<name>A0A9X4KRV5_9BACL</name>
<organism evidence="6 7">
    <name type="scientific">Cohnella rhizosphaerae</name>
    <dbReference type="NCBI Taxonomy" id="1457232"/>
    <lineage>
        <taxon>Bacteria</taxon>
        <taxon>Bacillati</taxon>
        <taxon>Bacillota</taxon>
        <taxon>Bacilli</taxon>
        <taxon>Bacillales</taxon>
        <taxon>Paenibacillaceae</taxon>
        <taxon>Cohnella</taxon>
    </lineage>
</organism>
<dbReference type="PANTHER" id="PTHR43687:SF1">
    <property type="entry name" value="FERREDOXIN III"/>
    <property type="match status" value="1"/>
</dbReference>
<dbReference type="EMBL" id="JAPDIA010000003">
    <property type="protein sequence ID" value="MDG0809408.1"/>
    <property type="molecule type" value="Genomic_DNA"/>
</dbReference>
<dbReference type="Gene3D" id="3.30.70.20">
    <property type="match status" value="1"/>
</dbReference>
<evidence type="ECO:0000259" key="5">
    <source>
        <dbReference type="PROSITE" id="PS51379"/>
    </source>
</evidence>
<comment type="caution">
    <text evidence="6">The sequence shown here is derived from an EMBL/GenBank/DDBJ whole genome shotgun (WGS) entry which is preliminary data.</text>
</comment>
<dbReference type="InterPro" id="IPR050572">
    <property type="entry name" value="Fe-S_Ferredoxin"/>
</dbReference>
<keyword evidence="4" id="KW-0411">Iron-sulfur</keyword>
<reference evidence="6" key="1">
    <citation type="submission" date="2022-10" db="EMBL/GenBank/DDBJ databases">
        <title>Comparative genomic analysis of Cohnella hashimotonis sp. nov., isolated from the International Space Station.</title>
        <authorList>
            <person name="Simpson A."/>
            <person name="Venkateswaran K."/>
        </authorList>
    </citation>
    <scope>NUCLEOTIDE SEQUENCE</scope>
    <source>
        <strain evidence="6">DSM 28161</strain>
    </source>
</reference>
<dbReference type="Proteomes" id="UP001153404">
    <property type="component" value="Unassembled WGS sequence"/>
</dbReference>
<evidence type="ECO:0000256" key="2">
    <source>
        <dbReference type="ARBA" id="ARBA00022723"/>
    </source>
</evidence>
<evidence type="ECO:0000256" key="4">
    <source>
        <dbReference type="ARBA" id="ARBA00023014"/>
    </source>
</evidence>
<protein>
    <submittedName>
        <fullName evidence="6">Ferredoxin family protein</fullName>
    </submittedName>
</protein>
<dbReference type="PANTHER" id="PTHR43687">
    <property type="entry name" value="ADENYLYLSULFATE REDUCTASE, BETA SUBUNIT"/>
    <property type="match status" value="1"/>
</dbReference>
<dbReference type="PROSITE" id="PS51379">
    <property type="entry name" value="4FE4S_FER_2"/>
    <property type="match status" value="2"/>
</dbReference>
<keyword evidence="7" id="KW-1185">Reference proteome</keyword>
<dbReference type="AlphaFoldDB" id="A0A9X4KRV5"/>
<dbReference type="RefSeq" id="WP_277530699.1">
    <property type="nucleotide sequence ID" value="NZ_JAPDIA010000003.1"/>
</dbReference>
<evidence type="ECO:0000313" key="7">
    <source>
        <dbReference type="Proteomes" id="UP001153404"/>
    </source>
</evidence>
<keyword evidence="1" id="KW-0004">4Fe-4S</keyword>
<dbReference type="GO" id="GO:0051539">
    <property type="term" value="F:4 iron, 4 sulfur cluster binding"/>
    <property type="evidence" value="ECO:0007669"/>
    <property type="project" value="UniProtKB-KW"/>
</dbReference>
<dbReference type="SUPFAM" id="SSF54862">
    <property type="entry name" value="4Fe-4S ferredoxins"/>
    <property type="match status" value="1"/>
</dbReference>
<dbReference type="PROSITE" id="PS00198">
    <property type="entry name" value="4FE4S_FER_1"/>
    <property type="match status" value="2"/>
</dbReference>
<feature type="domain" description="4Fe-4S ferredoxin-type" evidence="5">
    <location>
        <begin position="32"/>
        <end position="62"/>
    </location>
</feature>
<evidence type="ECO:0000256" key="1">
    <source>
        <dbReference type="ARBA" id="ARBA00022485"/>
    </source>
</evidence>
<sequence>MIELVSAERCIGCKMCVKVCPTNVFDMDETAMLPVIARLEDCQTCFMCEAYCPADALYVAPQAEVRVAADEAVLAASGTLGSWRKEIGWSKGADSTMAERDTTPFFETFTERYRQV</sequence>
<proteinExistence type="predicted"/>
<accession>A0A9X4KRV5</accession>
<dbReference type="InterPro" id="IPR017896">
    <property type="entry name" value="4Fe4S_Fe-S-bd"/>
</dbReference>
<evidence type="ECO:0000256" key="3">
    <source>
        <dbReference type="ARBA" id="ARBA00023004"/>
    </source>
</evidence>
<feature type="domain" description="4Fe-4S ferredoxin-type" evidence="5">
    <location>
        <begin position="1"/>
        <end position="30"/>
    </location>
</feature>
<gene>
    <name evidence="6" type="ORF">OMP40_08565</name>
</gene>
<dbReference type="GO" id="GO:0046872">
    <property type="term" value="F:metal ion binding"/>
    <property type="evidence" value="ECO:0007669"/>
    <property type="project" value="UniProtKB-KW"/>
</dbReference>
<dbReference type="InterPro" id="IPR017900">
    <property type="entry name" value="4Fe4S_Fe_S_CS"/>
</dbReference>
<keyword evidence="2" id="KW-0479">Metal-binding</keyword>